<feature type="region of interest" description="Disordered" evidence="4">
    <location>
        <begin position="1"/>
        <end position="22"/>
    </location>
</feature>
<name>A0A2N9IDM6_FAGSY</name>
<organism evidence="5">
    <name type="scientific">Fagus sylvatica</name>
    <name type="common">Beechnut</name>
    <dbReference type="NCBI Taxonomy" id="28930"/>
    <lineage>
        <taxon>Eukaryota</taxon>
        <taxon>Viridiplantae</taxon>
        <taxon>Streptophyta</taxon>
        <taxon>Embryophyta</taxon>
        <taxon>Tracheophyta</taxon>
        <taxon>Spermatophyta</taxon>
        <taxon>Magnoliopsida</taxon>
        <taxon>eudicotyledons</taxon>
        <taxon>Gunneridae</taxon>
        <taxon>Pentapetalae</taxon>
        <taxon>rosids</taxon>
        <taxon>fabids</taxon>
        <taxon>Fagales</taxon>
        <taxon>Fagaceae</taxon>
        <taxon>Fagus</taxon>
    </lineage>
</organism>
<evidence type="ECO:0000256" key="1">
    <source>
        <dbReference type="ARBA" id="ARBA00004123"/>
    </source>
</evidence>
<dbReference type="PANTHER" id="PTHR33669">
    <property type="entry name" value="PROTEIN NEGATIVE REGULATOR OF RESISTANCE"/>
    <property type="match status" value="1"/>
</dbReference>
<dbReference type="GO" id="GO:0005634">
    <property type="term" value="C:nucleus"/>
    <property type="evidence" value="ECO:0007669"/>
    <property type="project" value="UniProtKB-SubCell"/>
</dbReference>
<evidence type="ECO:0000256" key="4">
    <source>
        <dbReference type="SAM" id="MobiDB-lite"/>
    </source>
</evidence>
<dbReference type="InterPro" id="IPR031425">
    <property type="entry name" value="NPR1/NH1-interacting"/>
</dbReference>
<proteinExistence type="inferred from homology"/>
<protein>
    <submittedName>
        <fullName evidence="5">Uncharacterized protein</fullName>
    </submittedName>
</protein>
<dbReference type="EMBL" id="OIVN01005379">
    <property type="protein sequence ID" value="SPD22193.1"/>
    <property type="molecule type" value="Genomic_DNA"/>
</dbReference>
<dbReference type="AlphaFoldDB" id="A0A2N9IDM6"/>
<dbReference type="PANTHER" id="PTHR33669:SF26">
    <property type="entry name" value="PROTEIN NIM1-INTERACTING 3"/>
    <property type="match status" value="1"/>
</dbReference>
<keyword evidence="3" id="KW-0539">Nucleus</keyword>
<comment type="similarity">
    <text evidence="2">Belongs to the NPR1-interactor family.</text>
</comment>
<reference evidence="5" key="1">
    <citation type="submission" date="2018-02" db="EMBL/GenBank/DDBJ databases">
        <authorList>
            <person name="Cohen D.B."/>
            <person name="Kent A.D."/>
        </authorList>
    </citation>
    <scope>NUCLEOTIDE SEQUENCE</scope>
</reference>
<comment type="subcellular location">
    <subcellularLocation>
        <location evidence="1">Nucleus</location>
    </subcellularLocation>
</comment>
<dbReference type="GO" id="GO:0010112">
    <property type="term" value="P:regulation of systemic acquired resistance"/>
    <property type="evidence" value="ECO:0007669"/>
    <property type="project" value="InterPro"/>
</dbReference>
<evidence type="ECO:0000256" key="3">
    <source>
        <dbReference type="ARBA" id="ARBA00023242"/>
    </source>
</evidence>
<evidence type="ECO:0000313" key="5">
    <source>
        <dbReference type="EMBL" id="SPD22193.1"/>
    </source>
</evidence>
<accession>A0A2N9IDM6</accession>
<dbReference type="Pfam" id="PF15699">
    <property type="entry name" value="NPR1_interact"/>
    <property type="match status" value="1"/>
</dbReference>
<gene>
    <name evidence="5" type="ORF">FSB_LOCUS50075</name>
</gene>
<evidence type="ECO:0000256" key="2">
    <source>
        <dbReference type="ARBA" id="ARBA00009937"/>
    </source>
</evidence>
<sequence length="83" mass="9899">MEGERKKRKMENEGGEEDEEEKVEKFFALIRSTREVRNRLIRTGANLIEKEEGKKVEKDKALLVWNPMFQPEDFIDEEDNDKV</sequence>